<dbReference type="AlphaFoldDB" id="A0A645EB01"/>
<keyword evidence="3" id="KW-1003">Cell membrane</keyword>
<evidence type="ECO:0000256" key="5">
    <source>
        <dbReference type="ARBA" id="ARBA00022989"/>
    </source>
</evidence>
<feature type="transmembrane region" description="Helical" evidence="7">
    <location>
        <begin position="86"/>
        <end position="110"/>
    </location>
</feature>
<evidence type="ECO:0000256" key="4">
    <source>
        <dbReference type="ARBA" id="ARBA00022692"/>
    </source>
</evidence>
<proteinExistence type="inferred from homology"/>
<comment type="subcellular location">
    <subcellularLocation>
        <location evidence="1">Cell membrane</location>
        <topology evidence="1">Multi-pass membrane protein</topology>
    </subcellularLocation>
</comment>
<sequence>MPLIQEQVVNKHAWLTLAEFADVITISQMTPGPIAINSSTFVGMRIAGILGAVVATLGCVLPSCLIVLSLAFLYQRYKNLSLVQSILAGLRPAVVALIASAGLSILALVLRQNNALPQGINNINWIGMGLFLIAFYFLRFRKVDPIQAMLGSGFAGLVLYWIFGS</sequence>
<protein>
    <recommendedName>
        <fullName evidence="9">Chromate transport protein</fullName>
    </recommendedName>
</protein>
<reference evidence="8" key="1">
    <citation type="submission" date="2019-08" db="EMBL/GenBank/DDBJ databases">
        <authorList>
            <person name="Kucharzyk K."/>
            <person name="Murdoch R.W."/>
            <person name="Higgins S."/>
            <person name="Loffler F."/>
        </authorList>
    </citation>
    <scope>NUCLEOTIDE SEQUENCE</scope>
</reference>
<evidence type="ECO:0000256" key="6">
    <source>
        <dbReference type="ARBA" id="ARBA00023136"/>
    </source>
</evidence>
<dbReference type="PANTHER" id="PTHR43663">
    <property type="entry name" value="CHROMATE TRANSPORT PROTEIN-RELATED"/>
    <property type="match status" value="1"/>
</dbReference>
<evidence type="ECO:0000256" key="3">
    <source>
        <dbReference type="ARBA" id="ARBA00022475"/>
    </source>
</evidence>
<evidence type="ECO:0000256" key="1">
    <source>
        <dbReference type="ARBA" id="ARBA00004651"/>
    </source>
</evidence>
<name>A0A645EB01_9ZZZZ</name>
<evidence type="ECO:0000256" key="7">
    <source>
        <dbReference type="SAM" id="Phobius"/>
    </source>
</evidence>
<evidence type="ECO:0008006" key="9">
    <source>
        <dbReference type="Google" id="ProtNLM"/>
    </source>
</evidence>
<dbReference type="EMBL" id="VSSQ01044795">
    <property type="protein sequence ID" value="MPM98655.1"/>
    <property type="molecule type" value="Genomic_DNA"/>
</dbReference>
<dbReference type="Pfam" id="PF02417">
    <property type="entry name" value="Chromate_transp"/>
    <property type="match status" value="1"/>
</dbReference>
<accession>A0A645EB01</accession>
<dbReference type="GO" id="GO:0015109">
    <property type="term" value="F:chromate transmembrane transporter activity"/>
    <property type="evidence" value="ECO:0007669"/>
    <property type="project" value="InterPro"/>
</dbReference>
<comment type="caution">
    <text evidence="8">The sequence shown here is derived from an EMBL/GenBank/DDBJ whole genome shotgun (WGS) entry which is preliminary data.</text>
</comment>
<keyword evidence="5 7" id="KW-1133">Transmembrane helix</keyword>
<dbReference type="InterPro" id="IPR052518">
    <property type="entry name" value="CHR_Transporter"/>
</dbReference>
<organism evidence="8">
    <name type="scientific">bioreactor metagenome</name>
    <dbReference type="NCBI Taxonomy" id="1076179"/>
    <lineage>
        <taxon>unclassified sequences</taxon>
        <taxon>metagenomes</taxon>
        <taxon>ecological metagenomes</taxon>
    </lineage>
</organism>
<dbReference type="InterPro" id="IPR003370">
    <property type="entry name" value="Chromate_transpt"/>
</dbReference>
<evidence type="ECO:0000313" key="8">
    <source>
        <dbReference type="EMBL" id="MPM98655.1"/>
    </source>
</evidence>
<feature type="transmembrane region" description="Helical" evidence="7">
    <location>
        <begin position="145"/>
        <end position="163"/>
    </location>
</feature>
<keyword evidence="6 7" id="KW-0472">Membrane</keyword>
<gene>
    <name evidence="8" type="ORF">SDC9_145843</name>
</gene>
<feature type="transmembrane region" description="Helical" evidence="7">
    <location>
        <begin position="122"/>
        <end position="138"/>
    </location>
</feature>
<feature type="transmembrane region" description="Helical" evidence="7">
    <location>
        <begin position="46"/>
        <end position="74"/>
    </location>
</feature>
<keyword evidence="4 7" id="KW-0812">Transmembrane</keyword>
<dbReference type="GO" id="GO:0005886">
    <property type="term" value="C:plasma membrane"/>
    <property type="evidence" value="ECO:0007669"/>
    <property type="project" value="UniProtKB-SubCell"/>
</dbReference>
<dbReference type="PANTHER" id="PTHR43663:SF1">
    <property type="entry name" value="CHROMATE TRANSPORTER"/>
    <property type="match status" value="1"/>
</dbReference>
<comment type="similarity">
    <text evidence="2">Belongs to the chromate ion transporter (CHR) (TC 2.A.51) family.</text>
</comment>
<evidence type="ECO:0000256" key="2">
    <source>
        <dbReference type="ARBA" id="ARBA00005262"/>
    </source>
</evidence>